<evidence type="ECO:0000313" key="9">
    <source>
        <dbReference type="Proteomes" id="UP001198893"/>
    </source>
</evidence>
<dbReference type="NCBIfam" id="TIGR02937">
    <property type="entry name" value="sigma70-ECF"/>
    <property type="match status" value="1"/>
</dbReference>
<dbReference type="GO" id="GO:0003677">
    <property type="term" value="F:DNA binding"/>
    <property type="evidence" value="ECO:0007669"/>
    <property type="project" value="UniProtKB-KW"/>
</dbReference>
<protein>
    <submittedName>
        <fullName evidence="8">RNA polymerase sigma factor</fullName>
    </submittedName>
</protein>
<dbReference type="EMBL" id="JAJEQW010000013">
    <property type="protein sequence ID" value="MCC2242940.1"/>
    <property type="molecule type" value="Genomic_DNA"/>
</dbReference>
<evidence type="ECO:0000256" key="4">
    <source>
        <dbReference type="ARBA" id="ARBA00023125"/>
    </source>
</evidence>
<comment type="caution">
    <text evidence="8">The sequence shown here is derived from an EMBL/GenBank/DDBJ whole genome shotgun (WGS) entry which is preliminary data.</text>
</comment>
<sequence>MNKQLLEHYIEAYGTDIYSFCIRLTQNREQAEELYQDTFLAMCEKEDWKEEGNVKSYLLGITIKLWQNRKRKFAWRKRIAAEIPVSKEQGLEAFSADENLEQHMVSKEEQEAVWKAVYKLPEQLRIVILLYYMEDFKVAEIAEKLSLSISNVKSKLMRARRYLKQELEDFII</sequence>
<proteinExistence type="inferred from homology"/>
<evidence type="ECO:0000256" key="3">
    <source>
        <dbReference type="ARBA" id="ARBA00023082"/>
    </source>
</evidence>
<evidence type="ECO:0000313" key="8">
    <source>
        <dbReference type="EMBL" id="MCC2242940.1"/>
    </source>
</evidence>
<accession>A0AAW4WLE4</accession>
<feature type="domain" description="RNA polymerase sigma factor 70 region 4 type 2" evidence="7">
    <location>
        <begin position="111"/>
        <end position="162"/>
    </location>
</feature>
<dbReference type="Pfam" id="PF08281">
    <property type="entry name" value="Sigma70_r4_2"/>
    <property type="match status" value="1"/>
</dbReference>
<dbReference type="Proteomes" id="UP001198893">
    <property type="component" value="Unassembled WGS sequence"/>
</dbReference>
<name>A0AAW4WLE4_9FIRM</name>
<dbReference type="InterPro" id="IPR013325">
    <property type="entry name" value="RNA_pol_sigma_r2"/>
</dbReference>
<dbReference type="CDD" id="cd06171">
    <property type="entry name" value="Sigma70_r4"/>
    <property type="match status" value="1"/>
</dbReference>
<feature type="domain" description="RNA polymerase sigma-70 region 2" evidence="6">
    <location>
        <begin position="10"/>
        <end position="75"/>
    </location>
</feature>
<dbReference type="Pfam" id="PF04542">
    <property type="entry name" value="Sigma70_r2"/>
    <property type="match status" value="1"/>
</dbReference>
<comment type="similarity">
    <text evidence="1">Belongs to the sigma-70 factor family. ECF subfamily.</text>
</comment>
<dbReference type="GO" id="GO:0016987">
    <property type="term" value="F:sigma factor activity"/>
    <property type="evidence" value="ECO:0007669"/>
    <property type="project" value="UniProtKB-KW"/>
</dbReference>
<dbReference type="GO" id="GO:0006352">
    <property type="term" value="P:DNA-templated transcription initiation"/>
    <property type="evidence" value="ECO:0007669"/>
    <property type="project" value="InterPro"/>
</dbReference>
<dbReference type="SUPFAM" id="SSF88946">
    <property type="entry name" value="Sigma2 domain of RNA polymerase sigma factors"/>
    <property type="match status" value="1"/>
</dbReference>
<dbReference type="InterPro" id="IPR007627">
    <property type="entry name" value="RNA_pol_sigma70_r2"/>
</dbReference>
<evidence type="ECO:0000259" key="7">
    <source>
        <dbReference type="Pfam" id="PF08281"/>
    </source>
</evidence>
<evidence type="ECO:0000259" key="6">
    <source>
        <dbReference type="Pfam" id="PF04542"/>
    </source>
</evidence>
<dbReference type="AlphaFoldDB" id="A0AAW4WLE4"/>
<keyword evidence="4" id="KW-0238">DNA-binding</keyword>
<organism evidence="8 9">
    <name type="scientific">Roseburia amylophila</name>
    <dbReference type="NCBI Taxonomy" id="2981794"/>
    <lineage>
        <taxon>Bacteria</taxon>
        <taxon>Bacillati</taxon>
        <taxon>Bacillota</taxon>
        <taxon>Clostridia</taxon>
        <taxon>Lachnospirales</taxon>
        <taxon>Lachnospiraceae</taxon>
        <taxon>Roseburia</taxon>
    </lineage>
</organism>
<keyword evidence="3" id="KW-0731">Sigma factor</keyword>
<keyword evidence="2" id="KW-0805">Transcription regulation</keyword>
<dbReference type="InterPro" id="IPR014284">
    <property type="entry name" value="RNA_pol_sigma-70_dom"/>
</dbReference>
<dbReference type="InterPro" id="IPR013324">
    <property type="entry name" value="RNA_pol_sigma_r3/r4-like"/>
</dbReference>
<dbReference type="InterPro" id="IPR039425">
    <property type="entry name" value="RNA_pol_sigma-70-like"/>
</dbReference>
<dbReference type="InterPro" id="IPR013249">
    <property type="entry name" value="RNA_pol_sigma70_r4_t2"/>
</dbReference>
<dbReference type="SUPFAM" id="SSF88659">
    <property type="entry name" value="Sigma3 and sigma4 domains of RNA polymerase sigma factors"/>
    <property type="match status" value="1"/>
</dbReference>
<dbReference type="Gene3D" id="1.10.1740.10">
    <property type="match status" value="1"/>
</dbReference>
<evidence type="ECO:0000256" key="5">
    <source>
        <dbReference type="ARBA" id="ARBA00023163"/>
    </source>
</evidence>
<dbReference type="Gene3D" id="1.10.10.10">
    <property type="entry name" value="Winged helix-like DNA-binding domain superfamily/Winged helix DNA-binding domain"/>
    <property type="match status" value="1"/>
</dbReference>
<dbReference type="PANTHER" id="PTHR43133">
    <property type="entry name" value="RNA POLYMERASE ECF-TYPE SIGMA FACTO"/>
    <property type="match status" value="1"/>
</dbReference>
<evidence type="ECO:0000256" key="2">
    <source>
        <dbReference type="ARBA" id="ARBA00023015"/>
    </source>
</evidence>
<dbReference type="InterPro" id="IPR036388">
    <property type="entry name" value="WH-like_DNA-bd_sf"/>
</dbReference>
<keyword evidence="5" id="KW-0804">Transcription</keyword>
<evidence type="ECO:0000256" key="1">
    <source>
        <dbReference type="ARBA" id="ARBA00010641"/>
    </source>
</evidence>
<dbReference type="PANTHER" id="PTHR43133:SF8">
    <property type="entry name" value="RNA POLYMERASE SIGMA FACTOR HI_1459-RELATED"/>
    <property type="match status" value="1"/>
</dbReference>
<dbReference type="RefSeq" id="WP_227710553.1">
    <property type="nucleotide sequence ID" value="NZ_JAJEQW010000013.1"/>
</dbReference>
<reference evidence="8" key="1">
    <citation type="submission" date="2021-10" db="EMBL/GenBank/DDBJ databases">
        <title>Anaerobic single-cell dispensing facilitates the cultivation of human gut bacteria.</title>
        <authorList>
            <person name="Afrizal A."/>
        </authorList>
    </citation>
    <scope>NUCLEOTIDE SEQUENCE</scope>
    <source>
        <strain evidence="8">CLA-AA-H204</strain>
    </source>
</reference>
<gene>
    <name evidence="8" type="ORF">LKD47_11600</name>
</gene>